<keyword evidence="4" id="KW-1185">Reference proteome</keyword>
<dbReference type="GeneID" id="114503956"/>
<dbReference type="PANTHER" id="PTHR16967:SF1">
    <property type="entry name" value="LEYDIG CELL TUMOR 10 KDA PROTEIN HOMOLOG"/>
    <property type="match status" value="1"/>
</dbReference>
<dbReference type="Proteomes" id="UP000504628">
    <property type="component" value="Chromosome 8"/>
</dbReference>
<dbReference type="AlphaFoldDB" id="A0A7E6E9G4"/>
<dbReference type="CTD" id="102366604"/>
<dbReference type="RefSeq" id="XP_035888296.1">
    <property type="nucleotide sequence ID" value="XM_036032403.1"/>
</dbReference>
<accession>A0A7E6E9G4</accession>
<gene>
    <name evidence="5" type="primary">C8H19orf53</name>
</gene>
<dbReference type="PANTHER" id="PTHR16967">
    <property type="entry name" value="LEYDIG CELL TUMOR 10 KDA PROTEIN HOMOLOG"/>
    <property type="match status" value="1"/>
</dbReference>
<evidence type="ECO:0000256" key="1">
    <source>
        <dbReference type="ARBA" id="ARBA00003358"/>
    </source>
</evidence>
<dbReference type="InParanoid" id="A0A7E6E9G4"/>
<name>A0A7E6E9G4_9CHIR</name>
<comment type="similarity">
    <text evidence="2">Belongs to the UPF0390 family.</text>
</comment>
<evidence type="ECO:0000256" key="3">
    <source>
        <dbReference type="SAM" id="MobiDB-lite"/>
    </source>
</evidence>
<dbReference type="InterPro" id="IPR019034">
    <property type="entry name" value="UPF0390"/>
</dbReference>
<protein>
    <submittedName>
        <fullName evidence="5">Leydig cell tumor 10 kDa protein homolog isoform X1</fullName>
    </submittedName>
</protein>
<comment type="function">
    <text evidence="1">May have a potential role in hypercalcemia of malignancy.</text>
</comment>
<sequence length="120" mass="13562">MLSITGPLGPELQKLYHFVSREPLGARHPLYPVMPCDPLQCSVPPLPAHARSWRRDNVSSRRRGRPRARRWRRPQSGTGVRGREGLEVGIRKKIEQDVVMKASTSLPKKLALLKAPAKKK</sequence>
<feature type="region of interest" description="Disordered" evidence="3">
    <location>
        <begin position="46"/>
        <end position="87"/>
    </location>
</feature>
<evidence type="ECO:0000313" key="5">
    <source>
        <dbReference type="RefSeq" id="XP_035888296.1"/>
    </source>
</evidence>
<proteinExistence type="inferred from homology"/>
<reference evidence="5" key="1">
    <citation type="submission" date="2025-08" db="UniProtKB">
        <authorList>
            <consortium name="RefSeq"/>
        </authorList>
    </citation>
    <scope>IDENTIFICATION</scope>
    <source>
        <tissue evidence="5">Muscle</tissue>
    </source>
</reference>
<dbReference type="Pfam" id="PF09495">
    <property type="entry name" value="DUF2462"/>
    <property type="match status" value="1"/>
</dbReference>
<organism evidence="4 5">
    <name type="scientific">Phyllostomus discolor</name>
    <name type="common">pale spear-nosed bat</name>
    <dbReference type="NCBI Taxonomy" id="89673"/>
    <lineage>
        <taxon>Eukaryota</taxon>
        <taxon>Metazoa</taxon>
        <taxon>Chordata</taxon>
        <taxon>Craniata</taxon>
        <taxon>Vertebrata</taxon>
        <taxon>Euteleostomi</taxon>
        <taxon>Mammalia</taxon>
        <taxon>Eutheria</taxon>
        <taxon>Laurasiatheria</taxon>
        <taxon>Chiroptera</taxon>
        <taxon>Yangochiroptera</taxon>
        <taxon>Phyllostomidae</taxon>
        <taxon>Phyllostominae</taxon>
        <taxon>Phyllostomus</taxon>
    </lineage>
</organism>
<evidence type="ECO:0000313" key="4">
    <source>
        <dbReference type="Proteomes" id="UP000504628"/>
    </source>
</evidence>
<evidence type="ECO:0000256" key="2">
    <source>
        <dbReference type="ARBA" id="ARBA00006802"/>
    </source>
</evidence>
<feature type="compositionally biased region" description="Basic residues" evidence="3">
    <location>
        <begin position="60"/>
        <end position="73"/>
    </location>
</feature>